<evidence type="ECO:0000313" key="4">
    <source>
        <dbReference type="Proteomes" id="UP001206572"/>
    </source>
</evidence>
<feature type="compositionally biased region" description="Polar residues" evidence="1">
    <location>
        <begin position="88"/>
        <end position="98"/>
    </location>
</feature>
<gene>
    <name evidence="3" type="ORF">NX780_16810</name>
</gene>
<keyword evidence="4" id="KW-1185">Reference proteome</keyword>
<reference evidence="3 4" key="1">
    <citation type="submission" date="2022-08" db="EMBL/GenBank/DDBJ databases">
        <title>Reclassification of Massilia species as members of the genera Telluria, Duganella, Pseudoduganella, Mokoshia gen. nov. and Zemynaea gen. nov. using orthogonal and non-orthogonal genome-based approaches.</title>
        <authorList>
            <person name="Bowman J.P."/>
        </authorList>
    </citation>
    <scope>NUCLEOTIDE SEQUENCE [LARGE SCALE GENOMIC DNA]</scope>
    <source>
        <strain evidence="3 4">JCM 31661</strain>
    </source>
</reference>
<evidence type="ECO:0000256" key="1">
    <source>
        <dbReference type="SAM" id="MobiDB-lite"/>
    </source>
</evidence>
<dbReference type="EMBL" id="JANUHA010000012">
    <property type="protein sequence ID" value="MCS0598011.1"/>
    <property type="molecule type" value="Genomic_DNA"/>
</dbReference>
<feature type="chain" id="PRO_5046939861" evidence="2">
    <location>
        <begin position="22"/>
        <end position="355"/>
    </location>
</feature>
<proteinExistence type="predicted"/>
<evidence type="ECO:0000313" key="3">
    <source>
        <dbReference type="EMBL" id="MCS0598011.1"/>
    </source>
</evidence>
<evidence type="ECO:0000256" key="2">
    <source>
        <dbReference type="SAM" id="SignalP"/>
    </source>
</evidence>
<feature type="signal peptide" evidence="2">
    <location>
        <begin position="1"/>
        <end position="21"/>
    </location>
</feature>
<organism evidence="3 4">
    <name type="scientific">Massilia agri</name>
    <dbReference type="NCBI Taxonomy" id="1886785"/>
    <lineage>
        <taxon>Bacteria</taxon>
        <taxon>Pseudomonadati</taxon>
        <taxon>Pseudomonadota</taxon>
        <taxon>Betaproteobacteria</taxon>
        <taxon>Burkholderiales</taxon>
        <taxon>Oxalobacteraceae</taxon>
        <taxon>Telluria group</taxon>
        <taxon>Massilia</taxon>
    </lineage>
</organism>
<protein>
    <submittedName>
        <fullName evidence="3">Uncharacterized protein</fullName>
    </submittedName>
</protein>
<sequence>MTTKKILIAALLACAFAPALAEEFEMEDQVQRIVTRSTEGIGPQLEHALSLDGNATVLHLGPGKLVKNAPYSAEMVSERTRTLGDGNQIVNKSSSMSYRDSAGRTRTETRGADGEVRSVVIHDPVEGVRYILRPRDKSAMKIVAPNVSAIAAREQARAAAGEARVAAAAARAAHAQARVAGEQARIRIEELRKEGKLGDGERVIIKQVERRGPGDKEHRDVNIRIAQVGPGPMLGERLGTALEDALSKRKTETRDLGTREFNGVKATGSERSYEIPAGEIGNRLPIVVSTETWTSPELQVVVYQKRSDPRTGDSVLRLEDLKREEPAAALFTVPSDYTVKDPVSMARARVEKKTR</sequence>
<dbReference type="RefSeq" id="WP_258829029.1">
    <property type="nucleotide sequence ID" value="NZ_JANUHA010000012.1"/>
</dbReference>
<feature type="compositionally biased region" description="Basic and acidic residues" evidence="1">
    <location>
        <begin position="101"/>
        <end position="111"/>
    </location>
</feature>
<feature type="region of interest" description="Disordered" evidence="1">
    <location>
        <begin position="85"/>
        <end position="111"/>
    </location>
</feature>
<name>A0ABT2AP56_9BURK</name>
<comment type="caution">
    <text evidence="3">The sequence shown here is derived from an EMBL/GenBank/DDBJ whole genome shotgun (WGS) entry which is preliminary data.</text>
</comment>
<accession>A0ABT2AP56</accession>
<keyword evidence="2" id="KW-0732">Signal</keyword>
<dbReference type="Proteomes" id="UP001206572">
    <property type="component" value="Unassembled WGS sequence"/>
</dbReference>